<feature type="region of interest" description="Disordered" evidence="1">
    <location>
        <begin position="1"/>
        <end position="56"/>
    </location>
</feature>
<dbReference type="EMBL" id="JAKJXP020000001">
    <property type="protein sequence ID" value="KAK7757966.1"/>
    <property type="molecule type" value="Genomic_DNA"/>
</dbReference>
<evidence type="ECO:0000256" key="1">
    <source>
        <dbReference type="SAM" id="MobiDB-lite"/>
    </source>
</evidence>
<feature type="transmembrane region" description="Helical" evidence="2">
    <location>
        <begin position="73"/>
        <end position="101"/>
    </location>
</feature>
<keyword evidence="2" id="KW-0812">Transmembrane</keyword>
<organism evidence="3 4">
    <name type="scientific">Diatrype stigma</name>
    <dbReference type="NCBI Taxonomy" id="117547"/>
    <lineage>
        <taxon>Eukaryota</taxon>
        <taxon>Fungi</taxon>
        <taxon>Dikarya</taxon>
        <taxon>Ascomycota</taxon>
        <taxon>Pezizomycotina</taxon>
        <taxon>Sordariomycetes</taxon>
        <taxon>Xylariomycetidae</taxon>
        <taxon>Xylariales</taxon>
        <taxon>Diatrypaceae</taxon>
        <taxon>Diatrype</taxon>
    </lineage>
</organism>
<dbReference type="AlphaFoldDB" id="A0AAN9V2B9"/>
<dbReference type="InterPro" id="IPR022185">
    <property type="entry name" value="DUF3712"/>
</dbReference>
<feature type="compositionally biased region" description="Polar residues" evidence="1">
    <location>
        <begin position="33"/>
        <end position="48"/>
    </location>
</feature>
<protein>
    <submittedName>
        <fullName evidence="3">Uncharacterized protein</fullName>
    </submittedName>
</protein>
<comment type="caution">
    <text evidence="3">The sequence shown here is derived from an EMBL/GenBank/DDBJ whole genome shotgun (WGS) entry which is preliminary data.</text>
</comment>
<reference evidence="3 4" key="1">
    <citation type="submission" date="2024-02" db="EMBL/GenBank/DDBJ databases">
        <title>De novo assembly and annotation of 12 fungi associated with fruit tree decline syndrome in Ontario, Canada.</title>
        <authorList>
            <person name="Sulman M."/>
            <person name="Ellouze W."/>
            <person name="Ilyukhin E."/>
        </authorList>
    </citation>
    <scope>NUCLEOTIDE SEQUENCE [LARGE SCALE GENOMIC DNA]</scope>
    <source>
        <strain evidence="3 4">M11/M66-122</strain>
    </source>
</reference>
<gene>
    <name evidence="3" type="ORF">SLS62_000344</name>
</gene>
<keyword evidence="2" id="KW-1133">Transmembrane helix</keyword>
<evidence type="ECO:0000313" key="4">
    <source>
        <dbReference type="Proteomes" id="UP001320420"/>
    </source>
</evidence>
<dbReference type="GO" id="GO:0000329">
    <property type="term" value="C:fungal-type vacuole membrane"/>
    <property type="evidence" value="ECO:0007669"/>
    <property type="project" value="InterPro"/>
</dbReference>
<evidence type="ECO:0000256" key="2">
    <source>
        <dbReference type="SAM" id="Phobius"/>
    </source>
</evidence>
<sequence>MASSTFQDNSHYEHTTPPGSIHGGRGDDAPAATDNSGRGSNDASSGADNVQEKAPAAIPLTKRQKVRQHYLKFWLWYLIGAVIILAIALPILFLVILPAIVQHIIDKQPMPVNSGSLITLSATQLKISLDTALDTPLPADIDPTTLFLYNKDGDAFDPFVNVTLPQLHVDGDTDIVVQDQTVTITNETELIKWFENVFDNPTVDLSTRGDSTVHLSGLHYGAHIEKTVTVNSLNKLQGFGIETLQLIMPPEANGTNIQGTLNLPNWGALALGLGDIKLNLMSGDVRIGLITIYDVYIPPGNNSRYFNGELFFGALVQNFGTILAAQADALSSGNIQIDATGNATIVNGERIRFVEAVLNKRRVTSMVPVMKLGSDLINSFTGSNKASFTDLIDGLFGNSTLIQDVLSHWNTTANSNTTAASTPEKRAPRAAARASKLNLLKLGMKMKKMMR</sequence>
<keyword evidence="2" id="KW-0472">Membrane</keyword>
<evidence type="ECO:0000313" key="3">
    <source>
        <dbReference type="EMBL" id="KAK7757966.1"/>
    </source>
</evidence>
<dbReference type="PANTHER" id="PTHR35895">
    <property type="entry name" value="CHROMOSOME 16, WHOLE GENOME SHOTGUN SEQUENCE"/>
    <property type="match status" value="1"/>
</dbReference>
<dbReference type="InterPro" id="IPR046368">
    <property type="entry name" value="Tag1"/>
</dbReference>
<accession>A0AAN9V2B9</accession>
<name>A0AAN9V2B9_9PEZI</name>
<dbReference type="Proteomes" id="UP001320420">
    <property type="component" value="Unassembled WGS sequence"/>
</dbReference>
<dbReference type="Pfam" id="PF12505">
    <property type="entry name" value="DUF3712"/>
    <property type="match status" value="1"/>
</dbReference>
<proteinExistence type="predicted"/>
<dbReference type="PANTHER" id="PTHR35895:SF2">
    <property type="match status" value="1"/>
</dbReference>
<keyword evidence="4" id="KW-1185">Reference proteome</keyword>